<evidence type="ECO:0000313" key="1">
    <source>
        <dbReference type="EMBL" id="BAY57043.1"/>
    </source>
</evidence>
<dbReference type="SUPFAM" id="SSF48452">
    <property type="entry name" value="TPR-like"/>
    <property type="match status" value="1"/>
</dbReference>
<dbReference type="PANTHER" id="PTHR10098">
    <property type="entry name" value="RAPSYN-RELATED"/>
    <property type="match status" value="1"/>
</dbReference>
<organism evidence="1 2">
    <name type="scientific">Leptolyngbya boryana NIES-2135</name>
    <dbReference type="NCBI Taxonomy" id="1973484"/>
    <lineage>
        <taxon>Bacteria</taxon>
        <taxon>Bacillati</taxon>
        <taxon>Cyanobacteriota</taxon>
        <taxon>Cyanophyceae</taxon>
        <taxon>Leptolyngbyales</taxon>
        <taxon>Leptolyngbyaceae</taxon>
        <taxon>Leptolyngbya group</taxon>
        <taxon>Leptolyngbya</taxon>
    </lineage>
</organism>
<dbReference type="Gene3D" id="1.25.40.10">
    <property type="entry name" value="Tetratricopeptide repeat domain"/>
    <property type="match status" value="1"/>
</dbReference>
<evidence type="ECO:0008006" key="3">
    <source>
        <dbReference type="Google" id="ProtNLM"/>
    </source>
</evidence>
<dbReference type="Proteomes" id="UP000217895">
    <property type="component" value="Chromosome"/>
</dbReference>
<dbReference type="InterPro" id="IPR011990">
    <property type="entry name" value="TPR-like_helical_dom_sf"/>
</dbReference>
<accession>A0A1Z4JK27</accession>
<gene>
    <name evidence="1" type="ORF">NIES2135_39070</name>
</gene>
<dbReference type="PANTHER" id="PTHR10098:SF108">
    <property type="entry name" value="TETRATRICOPEPTIDE REPEAT PROTEIN 28"/>
    <property type="match status" value="1"/>
</dbReference>
<keyword evidence="2" id="KW-1185">Reference proteome</keyword>
<sequence length="620" mass="69588">MSDSALGDRYSNLIEQIIQQTLKGNIRSKEQVYQMLVQEIEPDSGEVFDAKFRDRMVQTQTTANDKSDELKQAKAMRAMRALQTIEGEWKRWQSDNQNRSAIATSVRQLNQADKRDRILIFLTLSDPNHPESLNSDQLKQVALTLKQQPISDAETQQELSQLSDGILRGFKSWEVLQPHLISWIYNPEQLGFGGTSRGVRPWELWAGQAIGNLPKSFFAALDQEQSAGEWAESQTEVALSDWIEFLIVVQTLQRGLVSWAENQSYSSKAGTSMSVSIFLTFALIWSELAGGFSRSTGLNSINRERFSEASFRVTLQILRVFAQRKYFPLYGTIYTSFTGTYFREAMNYLSEPLKRVKGTQEKARILTLIGSTQRIIGALEVAKELHTQAKEIAQDAGDRRCEIANFNHLSRISIIEKNYAEAISTSQRALILSRQSGDRMGEANALANLGYAEVFQAQLLESDPDAYELAIGYLEQGLALSEKLGDLQSQALCAISLGSAYVTLNDAEQALKYLEQGSYAAGESGDRYLHALCLAYVGEVFYQRQDAEKAIVASAMAMYKLEQMGSTDWRTSAGLLTILQGQLGDRFEQILQSQRSSLIAEIGVDGFDYLRELLDRYRQA</sequence>
<evidence type="ECO:0000313" key="2">
    <source>
        <dbReference type="Proteomes" id="UP000217895"/>
    </source>
</evidence>
<reference evidence="1 2" key="1">
    <citation type="submission" date="2017-06" db="EMBL/GenBank/DDBJ databases">
        <title>Genome sequencing of cyanobaciteial culture collection at National Institute for Environmental Studies (NIES).</title>
        <authorList>
            <person name="Hirose Y."/>
            <person name="Shimura Y."/>
            <person name="Fujisawa T."/>
            <person name="Nakamura Y."/>
            <person name="Kawachi M."/>
        </authorList>
    </citation>
    <scope>NUCLEOTIDE SEQUENCE [LARGE SCALE GENOMIC DNA]</scope>
    <source>
        <strain evidence="1 2">NIES-2135</strain>
    </source>
</reference>
<dbReference type="EMBL" id="AP018203">
    <property type="protein sequence ID" value="BAY57043.1"/>
    <property type="molecule type" value="Genomic_DNA"/>
</dbReference>
<protein>
    <recommendedName>
        <fullName evidence="3">TPR repeat-containing protein</fullName>
    </recommendedName>
</protein>
<dbReference type="AlphaFoldDB" id="A0A1Z4JK27"/>
<proteinExistence type="predicted"/>
<name>A0A1Z4JK27_LEPBY</name>